<dbReference type="InterPro" id="IPR042099">
    <property type="entry name" value="ANL_N_sf"/>
</dbReference>
<protein>
    <submittedName>
        <fullName evidence="5">Long-chain-fatty-acid--CoA ligase</fullName>
    </submittedName>
</protein>
<keyword evidence="6" id="KW-1185">Reference proteome</keyword>
<dbReference type="RefSeq" id="WP_096408654.1">
    <property type="nucleotide sequence ID" value="NZ_AP017372.2"/>
</dbReference>
<dbReference type="PROSITE" id="PS00455">
    <property type="entry name" value="AMP_BINDING"/>
    <property type="match status" value="1"/>
</dbReference>
<dbReference type="SUPFAM" id="SSF56801">
    <property type="entry name" value="Acetyl-CoA synthetase-like"/>
    <property type="match status" value="1"/>
</dbReference>
<dbReference type="Pfam" id="PF13193">
    <property type="entry name" value="AMP-binding_C"/>
    <property type="match status" value="1"/>
</dbReference>
<dbReference type="KEGG" id="hhk:HH1059_08430"/>
<feature type="domain" description="AMP-binding enzyme C-terminal" evidence="4">
    <location>
        <begin position="451"/>
        <end position="526"/>
    </location>
</feature>
<organism evidence="5 6">
    <name type="scientific">Halorhodospira halochloris</name>
    <name type="common">Ectothiorhodospira halochloris</name>
    <dbReference type="NCBI Taxonomy" id="1052"/>
    <lineage>
        <taxon>Bacteria</taxon>
        <taxon>Pseudomonadati</taxon>
        <taxon>Pseudomonadota</taxon>
        <taxon>Gammaproteobacteria</taxon>
        <taxon>Chromatiales</taxon>
        <taxon>Ectothiorhodospiraceae</taxon>
        <taxon>Halorhodospira</taxon>
    </lineage>
</organism>
<evidence type="ECO:0000259" key="4">
    <source>
        <dbReference type="Pfam" id="PF13193"/>
    </source>
</evidence>
<evidence type="ECO:0000256" key="1">
    <source>
        <dbReference type="ARBA" id="ARBA00006432"/>
    </source>
</evidence>
<dbReference type="AlphaFoldDB" id="A0A110B509"/>
<dbReference type="PANTHER" id="PTHR43201">
    <property type="entry name" value="ACYL-COA SYNTHETASE"/>
    <property type="match status" value="1"/>
</dbReference>
<dbReference type="Pfam" id="PF00501">
    <property type="entry name" value="AMP-binding"/>
    <property type="match status" value="1"/>
</dbReference>
<name>A0A110B509_HALHR</name>
<dbReference type="Gene3D" id="3.30.300.30">
    <property type="match status" value="1"/>
</dbReference>
<dbReference type="OrthoDB" id="9803968at2"/>
<sequence>MAAQQLCYDNLPMDWVGNWSGRRADLTPHSYAIYEPITDRRLTYRQMDLRAELAGKLLSEQLQLAPGDPICLLSRNRLEAIDLYFACGKTGVVLAPLSYRLAEPELNDLVKRIAPRVLFYDEAFADQAAALHLPPGCEAIELADEGEGVYRTALQAAEDDSLIEAAEQDLFTHPAGTVNRPLCLSDPFLYVHTGGTTSKPKICVISHRQMVWNAVDILASSGGALGPQRELLTFPLFHIGGWNTLTPVYYAGGFTVLLRSFDPGDALELIENEQISHFGAVEAMLQMMTEDPAFASTDLSSLESVTTAGAPCSATTMQPLWDRGVPVSQSYGLTEGGPSNFLYVQEDQSLEEIRERYDSVGKAMFHTDYRIVDPHSLEPVNGDSPGVLLLRSPHNFDGYLDDPQRDELMLLEGGWVYSGDLAYADEQGYVRIVGRVDNVFISGGENVSPEEVEEVLVRHAGIDKAAVVGVDDSRWGKVPVAAIVSRPGADIDEEQIRSYARRELAAFKVPRQIRFVDDLPLTGAGKIDRQKIRNDFFAED</sequence>
<evidence type="ECO:0000313" key="5">
    <source>
        <dbReference type="EMBL" id="BAU57536.1"/>
    </source>
</evidence>
<feature type="domain" description="AMP-dependent synthetase/ligase" evidence="3">
    <location>
        <begin position="23"/>
        <end position="400"/>
    </location>
</feature>
<dbReference type="GO" id="GO:0031956">
    <property type="term" value="F:medium-chain fatty acid-CoA ligase activity"/>
    <property type="evidence" value="ECO:0007669"/>
    <property type="project" value="TreeGrafter"/>
</dbReference>
<dbReference type="Gene3D" id="3.40.50.12780">
    <property type="entry name" value="N-terminal domain of ligase-like"/>
    <property type="match status" value="1"/>
</dbReference>
<dbReference type="Proteomes" id="UP000218890">
    <property type="component" value="Chromosome"/>
</dbReference>
<dbReference type="InterPro" id="IPR045851">
    <property type="entry name" value="AMP-bd_C_sf"/>
</dbReference>
<dbReference type="InterPro" id="IPR000873">
    <property type="entry name" value="AMP-dep_synth/lig_dom"/>
</dbReference>
<accession>A0A110B509</accession>
<dbReference type="GO" id="GO:0006631">
    <property type="term" value="P:fatty acid metabolic process"/>
    <property type="evidence" value="ECO:0007669"/>
    <property type="project" value="TreeGrafter"/>
</dbReference>
<evidence type="ECO:0000259" key="3">
    <source>
        <dbReference type="Pfam" id="PF00501"/>
    </source>
</evidence>
<evidence type="ECO:0000313" key="6">
    <source>
        <dbReference type="Proteomes" id="UP000218890"/>
    </source>
</evidence>
<dbReference type="PANTHER" id="PTHR43201:SF32">
    <property type="entry name" value="2-SUCCINYLBENZOATE--COA LIGASE, CHLOROPLASTIC_PEROXISOMAL"/>
    <property type="match status" value="1"/>
</dbReference>
<gene>
    <name evidence="5" type="ORF">HH1059_08430</name>
</gene>
<evidence type="ECO:0000256" key="2">
    <source>
        <dbReference type="ARBA" id="ARBA00022598"/>
    </source>
</evidence>
<dbReference type="FunFam" id="3.30.300.30:FF:000008">
    <property type="entry name" value="2,3-dihydroxybenzoate-AMP ligase"/>
    <property type="match status" value="1"/>
</dbReference>
<reference evidence="5" key="1">
    <citation type="submission" date="2016-02" db="EMBL/GenBank/DDBJ databases">
        <title>Halorhodospira halochloris DSM-1059 complete genome, version 2.</title>
        <authorList>
            <person name="Tsukatani Y."/>
        </authorList>
    </citation>
    <scope>NUCLEOTIDE SEQUENCE</scope>
    <source>
        <strain evidence="5">DSM 1059</strain>
    </source>
</reference>
<proteinExistence type="inferred from homology"/>
<dbReference type="InterPro" id="IPR020845">
    <property type="entry name" value="AMP-binding_CS"/>
</dbReference>
<keyword evidence="2 5" id="KW-0436">Ligase</keyword>
<comment type="similarity">
    <text evidence="1">Belongs to the ATP-dependent AMP-binding enzyme family.</text>
</comment>
<dbReference type="InterPro" id="IPR025110">
    <property type="entry name" value="AMP-bd_C"/>
</dbReference>
<dbReference type="EMBL" id="AP017372">
    <property type="protein sequence ID" value="BAU57536.1"/>
    <property type="molecule type" value="Genomic_DNA"/>
</dbReference>